<evidence type="ECO:0000256" key="19">
    <source>
        <dbReference type="SAM" id="SignalP"/>
    </source>
</evidence>
<feature type="binding site" evidence="17">
    <location>
        <position position="191"/>
    </location>
    <ligand>
        <name>FAD</name>
        <dbReference type="ChEBI" id="CHEBI:57692"/>
    </ligand>
</feature>
<evidence type="ECO:0000256" key="2">
    <source>
        <dbReference type="ARBA" id="ARBA00004367"/>
    </source>
</evidence>
<evidence type="ECO:0000256" key="4">
    <source>
        <dbReference type="ARBA" id="ARBA00011802"/>
    </source>
</evidence>
<dbReference type="InterPro" id="IPR037192">
    <property type="entry name" value="ERO1-like_sf"/>
</dbReference>
<dbReference type="EMBL" id="PJQM01004588">
    <property type="protein sequence ID" value="RCH83947.1"/>
    <property type="molecule type" value="Genomic_DNA"/>
</dbReference>
<evidence type="ECO:0000256" key="7">
    <source>
        <dbReference type="ARBA" id="ARBA00022729"/>
    </source>
</evidence>
<reference evidence="20 21" key="1">
    <citation type="journal article" date="2018" name="G3 (Bethesda)">
        <title>Phylogenetic and Phylogenomic Definition of Rhizopus Species.</title>
        <authorList>
            <person name="Gryganskyi A.P."/>
            <person name="Golan J."/>
            <person name="Dolatabadi S."/>
            <person name="Mondo S."/>
            <person name="Robb S."/>
            <person name="Idnurm A."/>
            <person name="Muszewska A."/>
            <person name="Steczkiewicz K."/>
            <person name="Masonjones S."/>
            <person name="Liao H.L."/>
            <person name="Gajdeczka M.T."/>
            <person name="Anike F."/>
            <person name="Vuek A."/>
            <person name="Anishchenko I.M."/>
            <person name="Voigt K."/>
            <person name="de Hoog G.S."/>
            <person name="Smith M.E."/>
            <person name="Heitman J."/>
            <person name="Vilgalys R."/>
            <person name="Stajich J.E."/>
        </authorList>
    </citation>
    <scope>NUCLEOTIDE SEQUENCE [LARGE SCALE GENOMIC DNA]</scope>
    <source>
        <strain evidence="20 21">LSU 92-RS-03</strain>
    </source>
</reference>
<accession>A0A367J1X7</accession>
<feature type="disulfide bond" description="Redox-active" evidence="18">
    <location>
        <begin position="107"/>
        <end position="112"/>
    </location>
</feature>
<keyword evidence="7 19" id="KW-0732">Signal</keyword>
<keyword evidence="14" id="KW-0325">Glycoprotein</keyword>
<dbReference type="GO" id="GO:0005789">
    <property type="term" value="C:endoplasmic reticulum membrane"/>
    <property type="evidence" value="ECO:0007669"/>
    <property type="project" value="UniProtKB-SubCell"/>
</dbReference>
<dbReference type="PIRSF" id="PIRSF017205">
    <property type="entry name" value="ERO1"/>
    <property type="match status" value="1"/>
</dbReference>
<dbReference type="GO" id="GO:0016972">
    <property type="term" value="F:thiol oxidase activity"/>
    <property type="evidence" value="ECO:0007669"/>
    <property type="project" value="InterPro"/>
</dbReference>
<dbReference type="STRING" id="4846.A0A367J1X7"/>
<keyword evidence="6" id="KW-0285">Flavoprotein</keyword>
<dbReference type="InterPro" id="IPR007266">
    <property type="entry name" value="Ero1"/>
</dbReference>
<feature type="binding site" evidence="17">
    <location>
        <position position="271"/>
    </location>
    <ligand>
        <name>FAD</name>
        <dbReference type="ChEBI" id="CHEBI:57692"/>
    </ligand>
</feature>
<dbReference type="PANTHER" id="PTHR12613">
    <property type="entry name" value="ERO1-RELATED"/>
    <property type="match status" value="1"/>
</dbReference>
<dbReference type="SUPFAM" id="SSF110019">
    <property type="entry name" value="ERO1-like"/>
    <property type="match status" value="1"/>
</dbReference>
<comment type="subunit">
    <text evidence="4">May function both as a monomer and a homodimer.</text>
</comment>
<evidence type="ECO:0000256" key="18">
    <source>
        <dbReference type="PIRSR" id="PIRSR017205-3"/>
    </source>
</evidence>
<feature type="active site" evidence="16">
    <location>
        <position position="398"/>
    </location>
</feature>
<evidence type="ECO:0000256" key="1">
    <source>
        <dbReference type="ARBA" id="ARBA00001974"/>
    </source>
</evidence>
<evidence type="ECO:0000256" key="6">
    <source>
        <dbReference type="ARBA" id="ARBA00022630"/>
    </source>
</evidence>
<keyword evidence="5" id="KW-0813">Transport</keyword>
<evidence type="ECO:0000256" key="12">
    <source>
        <dbReference type="ARBA" id="ARBA00023136"/>
    </source>
</evidence>
<evidence type="ECO:0000256" key="10">
    <source>
        <dbReference type="ARBA" id="ARBA00022982"/>
    </source>
</evidence>
<organism evidence="20 21">
    <name type="scientific">Rhizopus stolonifer</name>
    <name type="common">Rhizopus nigricans</name>
    <dbReference type="NCBI Taxonomy" id="4846"/>
    <lineage>
        <taxon>Eukaryota</taxon>
        <taxon>Fungi</taxon>
        <taxon>Fungi incertae sedis</taxon>
        <taxon>Mucoromycota</taxon>
        <taxon>Mucoromycotina</taxon>
        <taxon>Mucoromycetes</taxon>
        <taxon>Mucorales</taxon>
        <taxon>Mucorineae</taxon>
        <taxon>Rhizopodaceae</taxon>
        <taxon>Rhizopus</taxon>
    </lineage>
</organism>
<evidence type="ECO:0000256" key="9">
    <source>
        <dbReference type="ARBA" id="ARBA00022827"/>
    </source>
</evidence>
<evidence type="ECO:0000256" key="14">
    <source>
        <dbReference type="ARBA" id="ARBA00023180"/>
    </source>
</evidence>
<evidence type="ECO:0000256" key="15">
    <source>
        <dbReference type="ARBA" id="ARBA00023284"/>
    </source>
</evidence>
<feature type="binding site" evidence="17">
    <location>
        <position position="178"/>
    </location>
    <ligand>
        <name>FAD</name>
        <dbReference type="ChEBI" id="CHEBI:57692"/>
    </ligand>
</feature>
<keyword evidence="9 17" id="KW-0274">FAD</keyword>
<dbReference type="OrthoDB" id="269384at2759"/>
<feature type="binding site" evidence="17">
    <location>
        <position position="268"/>
    </location>
    <ligand>
        <name>FAD</name>
        <dbReference type="ChEBI" id="CHEBI:57692"/>
    </ligand>
</feature>
<dbReference type="GO" id="GO:0071949">
    <property type="term" value="F:FAD binding"/>
    <property type="evidence" value="ECO:0007669"/>
    <property type="project" value="InterPro"/>
</dbReference>
<gene>
    <name evidence="20" type="ORF">CU098_001021</name>
</gene>
<keyword evidence="10" id="KW-0249">Electron transport</keyword>
<feature type="disulfide bond" description="Redox-active" evidence="18">
    <location>
        <begin position="395"/>
        <end position="398"/>
    </location>
</feature>
<comment type="similarity">
    <text evidence="3">Belongs to the EROs family.</text>
</comment>
<dbReference type="GO" id="GO:0015035">
    <property type="term" value="F:protein-disulfide reductase activity"/>
    <property type="evidence" value="ECO:0007669"/>
    <property type="project" value="InterPro"/>
</dbReference>
<sequence>MKNKYWLSIFALSSLILPTLQTIAKGPQNPLQDPQPVDFVENVLSDNQAYCSPSGQIKDTCCDFKSIEDIQTDVFDKIQHLVKTKFFRYYRADLWRDCPFWDENSLCTNRDCSVATVDEESLPEDWRKAALSAIQLPQGKSLTPFQKCTYKDQDFCVVDDQLDSESVVYVDLTENPERFTGYAGPSSARVWKAVYEENCFDIVHRMTEGCETCNNIMNTPKSSNPFAHVPKDKAELHQFLNDLAEDSDGGEGSDEICLEKRVYYRLISGLHSSISIHICDEWFDQETGGPNLDCFVNRIGSHPERLQNVYFAYALLLRAVNKVGPYLEHYQFRTGDVQEDKETSRWVQDLIKSTSSCPPTFDEKSMFRGHEAQTLKQEFKEHFRNVSRIMDCVGCEKCRLWGKLQTVGLGTALKALFSYEDNTLDPIKNPDLFERSEIVALFNTFNRFTESLHAIQSFRNIYMKEMSPKKETFIQQLRSFDIQQLAVQMLKQFKLWNIPVPLFIETLILGQK</sequence>
<dbReference type="GO" id="GO:0034975">
    <property type="term" value="P:protein folding in endoplasmic reticulum"/>
    <property type="evidence" value="ECO:0007669"/>
    <property type="project" value="InterPro"/>
</dbReference>
<evidence type="ECO:0000256" key="8">
    <source>
        <dbReference type="ARBA" id="ARBA00022824"/>
    </source>
</evidence>
<evidence type="ECO:0000256" key="11">
    <source>
        <dbReference type="ARBA" id="ARBA00023002"/>
    </source>
</evidence>
<evidence type="ECO:0000256" key="17">
    <source>
        <dbReference type="PIRSR" id="PIRSR017205-2"/>
    </source>
</evidence>
<comment type="caution">
    <text evidence="20">The sequence shown here is derived from an EMBL/GenBank/DDBJ whole genome shotgun (WGS) entry which is preliminary data.</text>
</comment>
<evidence type="ECO:0000313" key="20">
    <source>
        <dbReference type="EMBL" id="RCH83947.1"/>
    </source>
</evidence>
<protein>
    <recommendedName>
        <fullName evidence="22">Endoplasmic oxidoreductin-1</fullName>
    </recommendedName>
</protein>
<evidence type="ECO:0000256" key="5">
    <source>
        <dbReference type="ARBA" id="ARBA00022448"/>
    </source>
</evidence>
<keyword evidence="21" id="KW-1185">Reference proteome</keyword>
<evidence type="ECO:0000256" key="16">
    <source>
        <dbReference type="PIRSR" id="PIRSR017205-1"/>
    </source>
</evidence>
<comment type="subcellular location">
    <subcellularLocation>
        <location evidence="2">Endoplasmic reticulum membrane</location>
        <topology evidence="2">Peripheral membrane protein</topology>
        <orientation evidence="2">Lumenal side</orientation>
    </subcellularLocation>
</comment>
<evidence type="ECO:0000256" key="13">
    <source>
        <dbReference type="ARBA" id="ARBA00023157"/>
    </source>
</evidence>
<evidence type="ECO:0008006" key="22">
    <source>
        <dbReference type="Google" id="ProtNLM"/>
    </source>
</evidence>
<evidence type="ECO:0000313" key="21">
    <source>
        <dbReference type="Proteomes" id="UP000253551"/>
    </source>
</evidence>
<keyword evidence="13 18" id="KW-1015">Disulfide bond</keyword>
<dbReference type="Proteomes" id="UP000253551">
    <property type="component" value="Unassembled WGS sequence"/>
</dbReference>
<evidence type="ECO:0000256" key="3">
    <source>
        <dbReference type="ARBA" id="ARBA00008277"/>
    </source>
</evidence>
<proteinExistence type="inferred from homology"/>
<feature type="binding site" evidence="17">
    <location>
        <position position="180"/>
    </location>
    <ligand>
        <name>FAD</name>
        <dbReference type="ChEBI" id="CHEBI:57692"/>
    </ligand>
</feature>
<feature type="binding site" evidence="17">
    <location>
        <position position="298"/>
    </location>
    <ligand>
        <name>FAD</name>
        <dbReference type="ChEBI" id="CHEBI:57692"/>
    </ligand>
</feature>
<feature type="active site" description="Nucleophile" evidence="16">
    <location>
        <position position="395"/>
    </location>
</feature>
<feature type="chain" id="PRO_5016892809" description="Endoplasmic oxidoreductin-1" evidence="19">
    <location>
        <begin position="23"/>
        <end position="512"/>
    </location>
</feature>
<keyword evidence="15" id="KW-0676">Redox-active center</keyword>
<dbReference type="AlphaFoldDB" id="A0A367J1X7"/>
<keyword evidence="11" id="KW-0560">Oxidoreductase</keyword>
<comment type="cofactor">
    <cofactor evidence="1 17">
        <name>FAD</name>
        <dbReference type="ChEBI" id="CHEBI:57692"/>
    </cofactor>
</comment>
<keyword evidence="12" id="KW-0472">Membrane</keyword>
<keyword evidence="8" id="KW-0256">Endoplasmic reticulum</keyword>
<feature type="signal peptide" evidence="19">
    <location>
        <begin position="1"/>
        <end position="22"/>
    </location>
</feature>
<dbReference type="Pfam" id="PF04137">
    <property type="entry name" value="ERO1"/>
    <property type="match status" value="1"/>
</dbReference>
<name>A0A367J1X7_RHIST</name>
<dbReference type="PANTHER" id="PTHR12613:SF0">
    <property type="entry name" value="ERO1-LIKE PROTEIN"/>
    <property type="match status" value="1"/>
</dbReference>